<dbReference type="SUPFAM" id="SSF48452">
    <property type="entry name" value="TPR-like"/>
    <property type="match status" value="1"/>
</dbReference>
<evidence type="ECO:0000259" key="6">
    <source>
        <dbReference type="Pfam" id="PF07980"/>
    </source>
</evidence>
<reference evidence="7" key="1">
    <citation type="submission" date="2022-02" db="EMBL/GenBank/DDBJ databases">
        <title>Aestuariibaculum sp., a marine bacterium isolated from sediment in Guangxi.</title>
        <authorList>
            <person name="Ying J."/>
        </authorList>
    </citation>
    <scope>NUCLEOTIDE SEQUENCE</scope>
    <source>
        <strain evidence="7">L182</strain>
    </source>
</reference>
<comment type="subcellular location">
    <subcellularLocation>
        <location evidence="1">Cell outer membrane</location>
    </subcellularLocation>
</comment>
<dbReference type="RefSeq" id="WP_240574491.1">
    <property type="nucleotide sequence ID" value="NZ_CP136709.1"/>
</dbReference>
<accession>A0ABS9RKI1</accession>
<keyword evidence="3" id="KW-0732">Signal</keyword>
<comment type="caution">
    <text evidence="7">The sequence shown here is derived from an EMBL/GenBank/DDBJ whole genome shotgun (WGS) entry which is preliminary data.</text>
</comment>
<dbReference type="Gene3D" id="1.25.40.390">
    <property type="match status" value="1"/>
</dbReference>
<keyword evidence="5" id="KW-0998">Cell outer membrane</keyword>
<evidence type="ECO:0000313" key="7">
    <source>
        <dbReference type="EMBL" id="MCH4553450.1"/>
    </source>
</evidence>
<keyword evidence="8" id="KW-1185">Reference proteome</keyword>
<evidence type="ECO:0000256" key="4">
    <source>
        <dbReference type="ARBA" id="ARBA00023136"/>
    </source>
</evidence>
<dbReference type="InterPro" id="IPR012944">
    <property type="entry name" value="SusD_RagB_dom"/>
</dbReference>
<evidence type="ECO:0000313" key="8">
    <source>
        <dbReference type="Proteomes" id="UP001156141"/>
    </source>
</evidence>
<dbReference type="Pfam" id="PF07980">
    <property type="entry name" value="SusD_RagB"/>
    <property type="match status" value="1"/>
</dbReference>
<name>A0ABS9RKI1_9FLAO</name>
<sequence>MKTIKNLYKIKSVYILLLSILLIVSCDDLLEETPIDVIDSEFLSTEAGLESGITGLYNLMRELYYPAGTDAPIQASGFFRIATDLGIARIASSWAYDPSQYSPTSIGPTGKWNQLYQIIERCNVIIAKAEGIDMDQNKKDKLVAQARAMRAEVYMEAYTIYNNIVLKTEPNTAVEYVPADPADIWALVNSDLDFAISKLDWTAELGRYGQGVVRHIRGNAAMWQEDWQEAADQYDAIVENATHYLVGLDEVFSGDRIHAESLYTYMFDQELASGNASAGGGATAFASMFVNRLYEAGSGEIIQAVEYGGQSFGWAFPNDYLESLYDQDNDNRFTTYYYDPSTYVVNNPDHPNYGQPFVSTEDNYRRFHFSLRKFHDENKPATSTDSYQNYIHYRFAETLLFGAEAHWRLGGSTDAKALEYINKVRRRAFNNDSSFDYTSITLDTYLEEHAREMALEHSRWFVLKRLGLLVERVNLHFMVGSNSTNVSNRIMQPHMVNYPIPQSEIDLMGGFPQPGY</sequence>
<evidence type="ECO:0000256" key="2">
    <source>
        <dbReference type="ARBA" id="ARBA00006275"/>
    </source>
</evidence>
<dbReference type="Proteomes" id="UP001156141">
    <property type="component" value="Unassembled WGS sequence"/>
</dbReference>
<feature type="domain" description="RagB/SusD" evidence="6">
    <location>
        <begin position="318"/>
        <end position="512"/>
    </location>
</feature>
<dbReference type="EMBL" id="JAKVQD010000005">
    <property type="protein sequence ID" value="MCH4553450.1"/>
    <property type="molecule type" value="Genomic_DNA"/>
</dbReference>
<comment type="similarity">
    <text evidence="2">Belongs to the SusD family.</text>
</comment>
<evidence type="ECO:0000256" key="3">
    <source>
        <dbReference type="ARBA" id="ARBA00022729"/>
    </source>
</evidence>
<dbReference type="InterPro" id="IPR011990">
    <property type="entry name" value="TPR-like_helical_dom_sf"/>
</dbReference>
<proteinExistence type="inferred from homology"/>
<keyword evidence="4" id="KW-0472">Membrane</keyword>
<gene>
    <name evidence="7" type="ORF">MKW35_12540</name>
</gene>
<organism evidence="7 8">
    <name type="scientific">Aestuariibaculum lutulentum</name>
    <dbReference type="NCBI Taxonomy" id="2920935"/>
    <lineage>
        <taxon>Bacteria</taxon>
        <taxon>Pseudomonadati</taxon>
        <taxon>Bacteroidota</taxon>
        <taxon>Flavobacteriia</taxon>
        <taxon>Flavobacteriales</taxon>
        <taxon>Flavobacteriaceae</taxon>
    </lineage>
</organism>
<dbReference type="PROSITE" id="PS51257">
    <property type="entry name" value="PROKAR_LIPOPROTEIN"/>
    <property type="match status" value="1"/>
</dbReference>
<evidence type="ECO:0000256" key="5">
    <source>
        <dbReference type="ARBA" id="ARBA00023237"/>
    </source>
</evidence>
<evidence type="ECO:0000256" key="1">
    <source>
        <dbReference type="ARBA" id="ARBA00004442"/>
    </source>
</evidence>
<protein>
    <submittedName>
        <fullName evidence="7">RagB/SusD family nutrient uptake outer membrane protein</fullName>
    </submittedName>
</protein>